<keyword evidence="5" id="KW-0067">ATP-binding</keyword>
<dbReference type="PANTHER" id="PTHR43085">
    <property type="entry name" value="HEXOKINASE FAMILY MEMBER"/>
    <property type="match status" value="1"/>
</dbReference>
<keyword evidence="3" id="KW-0547">Nucleotide-binding</keyword>
<dbReference type="GO" id="GO:0005524">
    <property type="term" value="F:ATP binding"/>
    <property type="evidence" value="ECO:0007669"/>
    <property type="project" value="UniProtKB-KW"/>
</dbReference>
<evidence type="ECO:0000256" key="5">
    <source>
        <dbReference type="ARBA" id="ARBA00022840"/>
    </source>
</evidence>
<feature type="domain" description="Carbohydrate kinase PfkB" evidence="6">
    <location>
        <begin position="39"/>
        <end position="116"/>
    </location>
</feature>
<gene>
    <name evidence="7" type="ORF">CTI12_AA165210</name>
</gene>
<proteinExistence type="inferred from homology"/>
<keyword evidence="2" id="KW-0808">Transferase</keyword>
<dbReference type="OrthoDB" id="1728361at2759"/>
<comment type="similarity">
    <text evidence="1">Belongs to the carbohydrate kinase PfkB family.</text>
</comment>
<evidence type="ECO:0000256" key="2">
    <source>
        <dbReference type="ARBA" id="ARBA00022679"/>
    </source>
</evidence>
<dbReference type="InterPro" id="IPR050306">
    <property type="entry name" value="PfkB_Carbo_kinase"/>
</dbReference>
<name>A0A2U1PCW4_ARTAN</name>
<evidence type="ECO:0000256" key="3">
    <source>
        <dbReference type="ARBA" id="ARBA00022741"/>
    </source>
</evidence>
<dbReference type="Gene3D" id="3.40.1190.20">
    <property type="match status" value="2"/>
</dbReference>
<keyword evidence="8" id="KW-1185">Reference proteome</keyword>
<evidence type="ECO:0000313" key="7">
    <source>
        <dbReference type="EMBL" id="PWA83593.1"/>
    </source>
</evidence>
<dbReference type="STRING" id="35608.A0A2U1PCW4"/>
<dbReference type="AlphaFoldDB" id="A0A2U1PCW4"/>
<accession>A0A2U1PCW4</accession>
<dbReference type="InterPro" id="IPR002173">
    <property type="entry name" value="Carboh/pur_kinase_PfkB_CS"/>
</dbReference>
<dbReference type="SUPFAM" id="SSF53613">
    <property type="entry name" value="Ribokinase-like"/>
    <property type="match status" value="1"/>
</dbReference>
<dbReference type="InterPro" id="IPR011611">
    <property type="entry name" value="PfkB_dom"/>
</dbReference>
<evidence type="ECO:0000256" key="1">
    <source>
        <dbReference type="ARBA" id="ARBA00010688"/>
    </source>
</evidence>
<evidence type="ECO:0000259" key="6">
    <source>
        <dbReference type="Pfam" id="PF00294"/>
    </source>
</evidence>
<dbReference type="EMBL" id="PKPP01001329">
    <property type="protein sequence ID" value="PWA83593.1"/>
    <property type="molecule type" value="Genomic_DNA"/>
</dbReference>
<comment type="caution">
    <text evidence="7">The sequence shown here is derived from an EMBL/GenBank/DDBJ whole genome shotgun (WGS) entry which is preliminary data.</text>
</comment>
<dbReference type="InterPro" id="IPR029056">
    <property type="entry name" value="Ribokinase-like"/>
</dbReference>
<dbReference type="PROSITE" id="PS00583">
    <property type="entry name" value="PFKB_KINASES_1"/>
    <property type="match status" value="1"/>
</dbReference>
<dbReference type="Pfam" id="PF00294">
    <property type="entry name" value="PfkB"/>
    <property type="match status" value="1"/>
</dbReference>
<keyword evidence="4" id="KW-0418">Kinase</keyword>
<dbReference type="PANTHER" id="PTHR43085:SF1">
    <property type="entry name" value="PSEUDOURIDINE KINASE-RELATED"/>
    <property type="match status" value="1"/>
</dbReference>
<sequence length="273" mass="29110">MIPDNMPHVHKCPLSGPELALAADTLPALLINEKENGEAVIIGGMVLDIHATPSIHPAPRTTTPGKVHYAAGGVARNIAECVSKLGTKPFMISALGSDMSGEQFDSGLGPHGLNTMDVWLGICYWSTGSLQDCQLKVTFASPNEDELIAMANALSDKDIFSPIQKDGIPVTSLFQQLKPAIWVLLEKGIKVVILTLGSKGVLLCSKHHLNFQNIGPNRTRLDLMQSIAVGIAAAKATVEAEANVPTEYSLEQITADARTVYLGAMVVFSQSML</sequence>
<dbReference type="Proteomes" id="UP000245207">
    <property type="component" value="Unassembled WGS sequence"/>
</dbReference>
<dbReference type="GO" id="GO:0016301">
    <property type="term" value="F:kinase activity"/>
    <property type="evidence" value="ECO:0007669"/>
    <property type="project" value="UniProtKB-KW"/>
</dbReference>
<evidence type="ECO:0000313" key="8">
    <source>
        <dbReference type="Proteomes" id="UP000245207"/>
    </source>
</evidence>
<protein>
    <recommendedName>
        <fullName evidence="6">Carbohydrate kinase PfkB domain-containing protein</fullName>
    </recommendedName>
</protein>
<reference evidence="7 8" key="1">
    <citation type="journal article" date="2018" name="Mol. Plant">
        <title>The genome of Artemisia annua provides insight into the evolution of Asteraceae family and artemisinin biosynthesis.</title>
        <authorList>
            <person name="Shen Q."/>
            <person name="Zhang L."/>
            <person name="Liao Z."/>
            <person name="Wang S."/>
            <person name="Yan T."/>
            <person name="Shi P."/>
            <person name="Liu M."/>
            <person name="Fu X."/>
            <person name="Pan Q."/>
            <person name="Wang Y."/>
            <person name="Lv Z."/>
            <person name="Lu X."/>
            <person name="Zhang F."/>
            <person name="Jiang W."/>
            <person name="Ma Y."/>
            <person name="Chen M."/>
            <person name="Hao X."/>
            <person name="Li L."/>
            <person name="Tang Y."/>
            <person name="Lv G."/>
            <person name="Zhou Y."/>
            <person name="Sun X."/>
            <person name="Brodelius P.E."/>
            <person name="Rose J.K.C."/>
            <person name="Tang K."/>
        </authorList>
    </citation>
    <scope>NUCLEOTIDE SEQUENCE [LARGE SCALE GENOMIC DNA]</scope>
    <source>
        <strain evidence="8">cv. Huhao1</strain>
        <tissue evidence="7">Leaf</tissue>
    </source>
</reference>
<organism evidence="7 8">
    <name type="scientific">Artemisia annua</name>
    <name type="common">Sweet wormwood</name>
    <dbReference type="NCBI Taxonomy" id="35608"/>
    <lineage>
        <taxon>Eukaryota</taxon>
        <taxon>Viridiplantae</taxon>
        <taxon>Streptophyta</taxon>
        <taxon>Embryophyta</taxon>
        <taxon>Tracheophyta</taxon>
        <taxon>Spermatophyta</taxon>
        <taxon>Magnoliopsida</taxon>
        <taxon>eudicotyledons</taxon>
        <taxon>Gunneridae</taxon>
        <taxon>Pentapetalae</taxon>
        <taxon>asterids</taxon>
        <taxon>campanulids</taxon>
        <taxon>Asterales</taxon>
        <taxon>Asteraceae</taxon>
        <taxon>Asteroideae</taxon>
        <taxon>Anthemideae</taxon>
        <taxon>Artemisiinae</taxon>
        <taxon>Artemisia</taxon>
    </lineage>
</organism>
<evidence type="ECO:0000256" key="4">
    <source>
        <dbReference type="ARBA" id="ARBA00022777"/>
    </source>
</evidence>